<keyword evidence="2" id="KW-0812">Transmembrane</keyword>
<evidence type="ECO:0000256" key="5">
    <source>
        <dbReference type="ARBA" id="ARBA00038359"/>
    </source>
</evidence>
<reference evidence="7" key="1">
    <citation type="journal article" date="2021" name="J Fungi (Basel)">
        <title>Genomic and Metabolomic Analyses of the Marine Fungus Emericellopsis cladophorae: Insights into Saltwater Adaptability Mechanisms and Its Biosynthetic Potential.</title>
        <authorList>
            <person name="Goncalves M.F.M."/>
            <person name="Hilario S."/>
            <person name="Van de Peer Y."/>
            <person name="Esteves A.C."/>
            <person name="Alves A."/>
        </authorList>
    </citation>
    <scope>NUCLEOTIDE SEQUENCE</scope>
    <source>
        <strain evidence="7">MUM 19.33</strain>
    </source>
</reference>
<comment type="similarity">
    <text evidence="5">Belongs to the SAT4 family.</text>
</comment>
<evidence type="ECO:0000256" key="3">
    <source>
        <dbReference type="ARBA" id="ARBA00022989"/>
    </source>
</evidence>
<protein>
    <recommendedName>
        <fullName evidence="6">Rhodopsin domain-containing protein</fullName>
    </recommendedName>
</protein>
<organism evidence="7 8">
    <name type="scientific">Emericellopsis cladophorae</name>
    <dbReference type="NCBI Taxonomy" id="2686198"/>
    <lineage>
        <taxon>Eukaryota</taxon>
        <taxon>Fungi</taxon>
        <taxon>Dikarya</taxon>
        <taxon>Ascomycota</taxon>
        <taxon>Pezizomycotina</taxon>
        <taxon>Sordariomycetes</taxon>
        <taxon>Hypocreomycetidae</taxon>
        <taxon>Hypocreales</taxon>
        <taxon>Bionectriaceae</taxon>
        <taxon>Emericellopsis</taxon>
    </lineage>
</organism>
<feature type="domain" description="Rhodopsin" evidence="6">
    <location>
        <begin position="17"/>
        <end position="68"/>
    </location>
</feature>
<evidence type="ECO:0000313" key="7">
    <source>
        <dbReference type="EMBL" id="KAI6782556.1"/>
    </source>
</evidence>
<evidence type="ECO:0000313" key="8">
    <source>
        <dbReference type="Proteomes" id="UP001055219"/>
    </source>
</evidence>
<comment type="subcellular location">
    <subcellularLocation>
        <location evidence="1">Membrane</location>
        <topology evidence="1">Multi-pass membrane protein</topology>
    </subcellularLocation>
</comment>
<evidence type="ECO:0000256" key="2">
    <source>
        <dbReference type="ARBA" id="ARBA00022692"/>
    </source>
</evidence>
<name>A0A9Q0BF61_9HYPO</name>
<sequence>MYSTTGLELTATNTIPMAAFVRIINIYRLLYLNERAKHYNIAYVWTPVECDVAKMACCMPALRPLFSRLWPRSFDNSGAKAEEYPYSNSLGNVTYGRPSMGGSHQPRDRSGATKGFMLKDIYGSRKKTQT</sequence>
<evidence type="ECO:0000259" key="6">
    <source>
        <dbReference type="Pfam" id="PF20684"/>
    </source>
</evidence>
<proteinExistence type="inferred from homology"/>
<gene>
    <name evidence="7" type="ORF">J7T54_003567</name>
</gene>
<keyword evidence="4" id="KW-0472">Membrane</keyword>
<dbReference type="Proteomes" id="UP001055219">
    <property type="component" value="Unassembled WGS sequence"/>
</dbReference>
<dbReference type="GO" id="GO:0016020">
    <property type="term" value="C:membrane"/>
    <property type="evidence" value="ECO:0007669"/>
    <property type="project" value="UniProtKB-SubCell"/>
</dbReference>
<comment type="caution">
    <text evidence="7">The sequence shown here is derived from an EMBL/GenBank/DDBJ whole genome shotgun (WGS) entry which is preliminary data.</text>
</comment>
<dbReference type="InterPro" id="IPR052337">
    <property type="entry name" value="SAT4-like"/>
</dbReference>
<dbReference type="PANTHER" id="PTHR33048">
    <property type="entry name" value="PTH11-LIKE INTEGRAL MEMBRANE PROTEIN (AFU_ORTHOLOGUE AFUA_5G11245)"/>
    <property type="match status" value="1"/>
</dbReference>
<dbReference type="RefSeq" id="XP_051363412.1">
    <property type="nucleotide sequence ID" value="XM_051505065.1"/>
</dbReference>
<reference evidence="7" key="2">
    <citation type="submission" date="2022-07" db="EMBL/GenBank/DDBJ databases">
        <authorList>
            <person name="Goncalves M.F.M."/>
            <person name="Hilario S."/>
            <person name="Van De Peer Y."/>
            <person name="Esteves A.C."/>
            <person name="Alves A."/>
        </authorList>
    </citation>
    <scope>NUCLEOTIDE SEQUENCE</scope>
    <source>
        <strain evidence="7">MUM 19.33</strain>
    </source>
</reference>
<dbReference type="Pfam" id="PF20684">
    <property type="entry name" value="Fung_rhodopsin"/>
    <property type="match status" value="1"/>
</dbReference>
<dbReference type="GeneID" id="75830066"/>
<dbReference type="AlphaFoldDB" id="A0A9Q0BF61"/>
<keyword evidence="8" id="KW-1185">Reference proteome</keyword>
<keyword evidence="3" id="KW-1133">Transmembrane helix</keyword>
<accession>A0A9Q0BF61</accession>
<dbReference type="PANTHER" id="PTHR33048:SF47">
    <property type="entry name" value="INTEGRAL MEMBRANE PROTEIN-RELATED"/>
    <property type="match status" value="1"/>
</dbReference>
<evidence type="ECO:0000256" key="1">
    <source>
        <dbReference type="ARBA" id="ARBA00004141"/>
    </source>
</evidence>
<dbReference type="OrthoDB" id="5283415at2759"/>
<evidence type="ECO:0000256" key="4">
    <source>
        <dbReference type="ARBA" id="ARBA00023136"/>
    </source>
</evidence>
<dbReference type="InterPro" id="IPR049326">
    <property type="entry name" value="Rhodopsin_dom_fungi"/>
</dbReference>
<dbReference type="EMBL" id="JAGIXG020000012">
    <property type="protein sequence ID" value="KAI6782556.1"/>
    <property type="molecule type" value="Genomic_DNA"/>
</dbReference>